<dbReference type="PANTHER" id="PTHR43355:SF2">
    <property type="entry name" value="FLAVIN REDUCTASE (NADPH)"/>
    <property type="match status" value="1"/>
</dbReference>
<organism evidence="2 3">
    <name type="scientific">Mucilaginibacter angelicae</name>
    <dbReference type="NCBI Taxonomy" id="869718"/>
    <lineage>
        <taxon>Bacteria</taxon>
        <taxon>Pseudomonadati</taxon>
        <taxon>Bacteroidota</taxon>
        <taxon>Sphingobacteriia</taxon>
        <taxon>Sphingobacteriales</taxon>
        <taxon>Sphingobacteriaceae</taxon>
        <taxon>Mucilaginibacter</taxon>
    </lineage>
</organism>
<protein>
    <submittedName>
        <fullName evidence="2">NAD(P)-dependent oxidoreductase</fullName>
    </submittedName>
</protein>
<accession>A0ABV6L947</accession>
<reference evidence="2 3" key="1">
    <citation type="submission" date="2024-09" db="EMBL/GenBank/DDBJ databases">
        <authorList>
            <person name="Sun Q."/>
            <person name="Mori K."/>
        </authorList>
    </citation>
    <scope>NUCLEOTIDE SEQUENCE [LARGE SCALE GENOMIC DNA]</scope>
    <source>
        <strain evidence="2 3">NCAIM B.02415</strain>
    </source>
</reference>
<evidence type="ECO:0000313" key="3">
    <source>
        <dbReference type="Proteomes" id="UP001589828"/>
    </source>
</evidence>
<proteinExistence type="predicted"/>
<sequence length="211" mass="23059">MKILLIGASGNIGQRILKEALGKGYDVTAAQRTPNAITLQHPNLSVIKADLLDSAGLPALLKGFDVVISSISPVTPEQFKKANENLITALEQQAGTRVIIVGGAGSTEISPGLRLMDSPVMDQLPKEWAPVIFIHAEVLDLYKNSSLDWSYFSPPKFIEPGERTGKYRLGSTNMIFDANGESKISNEDYALALIDELEKKQQIRKQFSIGY</sequence>
<dbReference type="InterPro" id="IPR016040">
    <property type="entry name" value="NAD(P)-bd_dom"/>
</dbReference>
<dbReference type="Gene3D" id="3.40.50.720">
    <property type="entry name" value="NAD(P)-binding Rossmann-like Domain"/>
    <property type="match status" value="1"/>
</dbReference>
<dbReference type="EMBL" id="JBHLTS010000023">
    <property type="protein sequence ID" value="MFC0516006.1"/>
    <property type="molecule type" value="Genomic_DNA"/>
</dbReference>
<keyword evidence="3" id="KW-1185">Reference proteome</keyword>
<gene>
    <name evidence="2" type="ORF">ACFFGT_17420</name>
</gene>
<dbReference type="InterPro" id="IPR051606">
    <property type="entry name" value="Polyketide_Oxido-like"/>
</dbReference>
<feature type="domain" description="NAD(P)-binding" evidence="1">
    <location>
        <begin position="7"/>
        <end position="198"/>
    </location>
</feature>
<dbReference type="Proteomes" id="UP001589828">
    <property type="component" value="Unassembled WGS sequence"/>
</dbReference>
<comment type="caution">
    <text evidence="2">The sequence shown here is derived from an EMBL/GenBank/DDBJ whole genome shotgun (WGS) entry which is preliminary data.</text>
</comment>
<dbReference type="SUPFAM" id="SSF51735">
    <property type="entry name" value="NAD(P)-binding Rossmann-fold domains"/>
    <property type="match status" value="1"/>
</dbReference>
<dbReference type="RefSeq" id="WP_377023808.1">
    <property type="nucleotide sequence ID" value="NZ_JBHLTS010000023.1"/>
</dbReference>
<dbReference type="PANTHER" id="PTHR43355">
    <property type="entry name" value="FLAVIN REDUCTASE (NADPH)"/>
    <property type="match status" value="1"/>
</dbReference>
<dbReference type="CDD" id="cd05244">
    <property type="entry name" value="BVR-B_like_SDR_a"/>
    <property type="match status" value="1"/>
</dbReference>
<evidence type="ECO:0000259" key="1">
    <source>
        <dbReference type="Pfam" id="PF13460"/>
    </source>
</evidence>
<dbReference type="Pfam" id="PF13460">
    <property type="entry name" value="NAD_binding_10"/>
    <property type="match status" value="1"/>
</dbReference>
<evidence type="ECO:0000313" key="2">
    <source>
        <dbReference type="EMBL" id="MFC0516006.1"/>
    </source>
</evidence>
<name>A0ABV6L947_9SPHI</name>
<dbReference type="InterPro" id="IPR036291">
    <property type="entry name" value="NAD(P)-bd_dom_sf"/>
</dbReference>